<comment type="caution">
    <text evidence="3">The sequence shown here is derived from an EMBL/GenBank/DDBJ whole genome shotgun (WGS) entry which is preliminary data.</text>
</comment>
<evidence type="ECO:0000256" key="1">
    <source>
        <dbReference type="SAM" id="MobiDB-lite"/>
    </source>
</evidence>
<feature type="region of interest" description="Disordered" evidence="1">
    <location>
        <begin position="48"/>
        <end position="89"/>
    </location>
</feature>
<evidence type="ECO:0000259" key="2">
    <source>
        <dbReference type="Pfam" id="PF09791"/>
    </source>
</evidence>
<dbReference type="EMBL" id="PSQE01000008">
    <property type="protein sequence ID" value="RHN42036.1"/>
    <property type="molecule type" value="Genomic_DNA"/>
</dbReference>
<feature type="domain" description="Oxidoreductase-like" evidence="2">
    <location>
        <begin position="75"/>
        <end position="111"/>
    </location>
</feature>
<accession>A0A396GLP7</accession>
<protein>
    <submittedName>
        <fullName evidence="3">Putative oxidoreductase-like protein</fullName>
    </submittedName>
</protein>
<evidence type="ECO:0000313" key="3">
    <source>
        <dbReference type="EMBL" id="RHN42036.1"/>
    </source>
</evidence>
<dbReference type="Proteomes" id="UP000265566">
    <property type="component" value="Chromosome 8"/>
</dbReference>
<gene>
    <name evidence="3" type="ORF">MtrunA17_Chr8g0372481</name>
</gene>
<sequence>MVAAILTMRTGTSDFFTQKLFPLNIITTNTKPRIQRTSSYYFFQPYQMAEPPRTDNTPAPHPIQPKPNSTVEKKEIPPPPEKPDPGDCCGSGCVRCVWDVYYDELEEYNKLYKDKDLDSNPKSKP</sequence>
<organism evidence="3">
    <name type="scientific">Medicago truncatula</name>
    <name type="common">Barrel medic</name>
    <name type="synonym">Medicago tribuloides</name>
    <dbReference type="NCBI Taxonomy" id="3880"/>
    <lineage>
        <taxon>Eukaryota</taxon>
        <taxon>Viridiplantae</taxon>
        <taxon>Streptophyta</taxon>
        <taxon>Embryophyta</taxon>
        <taxon>Tracheophyta</taxon>
        <taxon>Spermatophyta</taxon>
        <taxon>Magnoliopsida</taxon>
        <taxon>eudicotyledons</taxon>
        <taxon>Gunneridae</taxon>
        <taxon>Pentapetalae</taxon>
        <taxon>rosids</taxon>
        <taxon>fabids</taxon>
        <taxon>Fabales</taxon>
        <taxon>Fabaceae</taxon>
        <taxon>Papilionoideae</taxon>
        <taxon>50 kb inversion clade</taxon>
        <taxon>NPAAA clade</taxon>
        <taxon>Hologalegina</taxon>
        <taxon>IRL clade</taxon>
        <taxon>Trifolieae</taxon>
        <taxon>Medicago</taxon>
    </lineage>
</organism>
<name>A0A396GLP7_MEDTR</name>
<feature type="compositionally biased region" description="Basic and acidic residues" evidence="1">
    <location>
        <begin position="71"/>
        <end position="85"/>
    </location>
</feature>
<reference evidence="3" key="1">
    <citation type="journal article" date="2018" name="Nat. Plants">
        <title>Whole-genome landscape of Medicago truncatula symbiotic genes.</title>
        <authorList>
            <person name="Pecrix Y."/>
            <person name="Gamas P."/>
            <person name="Carrere S."/>
        </authorList>
    </citation>
    <scope>NUCLEOTIDE SEQUENCE</scope>
    <source>
        <tissue evidence="3">Leaves</tissue>
    </source>
</reference>
<dbReference type="OrthoDB" id="1856718at2759"/>
<dbReference type="Pfam" id="PF09791">
    <property type="entry name" value="Oxidored-like"/>
    <property type="match status" value="1"/>
</dbReference>
<dbReference type="InterPro" id="IPR039251">
    <property type="entry name" value="OXLD1"/>
</dbReference>
<dbReference type="PANTHER" id="PTHR21193">
    <property type="entry name" value="OXIDOREDUCTASE-LIKE DOMAIN-CONTAINING PROTEIN 1"/>
    <property type="match status" value="1"/>
</dbReference>
<dbReference type="AlphaFoldDB" id="A0A396GLP7"/>
<dbReference type="PANTHER" id="PTHR21193:SF3">
    <property type="entry name" value="OXIDOREDUCTASE-LIKE DOMAIN-CONTAINING PROTEIN 1"/>
    <property type="match status" value="1"/>
</dbReference>
<proteinExistence type="predicted"/>
<dbReference type="InterPro" id="IPR019180">
    <property type="entry name" value="Oxidoreductase-like_N"/>
</dbReference>
<dbReference type="Gramene" id="rna48424">
    <property type="protein sequence ID" value="RHN42036.1"/>
    <property type="gene ID" value="gene48424"/>
</dbReference>